<dbReference type="KEGG" id="ccan:109699229"/>
<dbReference type="InterPro" id="IPR021785">
    <property type="entry name" value="DUF3350"/>
</dbReference>
<keyword evidence="4" id="KW-0963">Cytoplasm</keyword>
<dbReference type="FunFam" id="1.10.10.2750:FF:000002">
    <property type="entry name" value="TBC1 domain family member 4"/>
    <property type="match status" value="1"/>
</dbReference>
<evidence type="ECO:0000256" key="4">
    <source>
        <dbReference type="ARBA" id="ARBA00022490"/>
    </source>
</evidence>
<dbReference type="Gene3D" id="1.10.8.270">
    <property type="entry name" value="putative rabgap domain of human tbc1 domain family member 14 like domains"/>
    <property type="match status" value="1"/>
</dbReference>
<name>A0A8B7W5J0_CASCN</name>
<dbReference type="Gene3D" id="2.30.29.30">
    <property type="entry name" value="Pleckstrin-homology domain (PH domain)/Phosphotyrosine-binding domain (PTB)"/>
    <property type="match status" value="2"/>
</dbReference>
<keyword evidence="7" id="KW-0007">Acetylation</keyword>
<dbReference type="FunFam" id="1.10.472.80:FF:000003">
    <property type="entry name" value="Putative TBC1 domain family member 1"/>
    <property type="match status" value="1"/>
</dbReference>
<sequence length="1350" mass="152799">MESPSCIQDEPFAHPLEPEPGAPALPGPGKPGDKRFRLWYVGGSCLDRRTTLPMLPWLMAEIRRRSQKPEAGGCGAPAAREVLLVLSAPFLRCVPAPGAGVAGGAGPAVTLPNPAVFIFEHKAQHISRFIHNSQDLTYFAYLIKAQPDDPESQMACHVFRATDPNQVPDVISSIRQLSKAAMKEDAKPNKDNEDAFYNSQKFEVLYCGKVTVTHKKAASSLIDDCIEKFNLHEQQRLRLQGEEPGALEAEAPESRGDSLPEEAEDPAAANSHPALPTLANQPALSGSRVGFPERILEDCGFDEQQEFRVRCSSVTGALQRNSQKSQPRRRHASAPSHVQPSDSEKNRTMLFQVGRFEINLISPDTKSVVLEKNFKDISSCSQGIKHVDHFGFICRESPEPGLSQYICYVFQCASESLVDEVMLTLKQAFSTAAALQSAKTQIKLCEACPMHSLHKLCERIEGLYPPRAKLVIQRHLSSLTDNEQADIFERVQKMKPISDQEENELVILHLRQLCETKQKTHVHIGEGPPTISNSTIPENATSSGRFKLDILKNKAKRSLTSSLENIFSRGANRMRGRLGSVDSFERSNSLASEKDYSPGDSPPGTPPASPLSSAWQAFPEEDSDSPQFRRRAHTFSHPPSSTRRKLNLQDGRAHGMRSPLLRQSSTEQCSILPSVRRMHKESNSSSSLPSLHTSFSAPSFTAPSFLKSFYQNSGRLSPQYENEVSDGEGRKRTSSTCSNESLNVGRTPVTPRRISWRQRIFLRVASPMNKSPSAMQEKEGLDRNELLPLSPLTPTMDEEPLVIFLSGDDDPEKVEEKRKSKELKSLWKKAIHQQILLLRMEKENQKLEARRDELQSRKIKLDYEEVGVCQKEVLITWDKKLLNCRAKIRCDMEDIHTSLKEGVPKSRRGEIWQFLALQYRLRHRLPNKHQPPDMSYKELLKQLTAQQHAILVDLETCVDLHKMFLYHTCGDGMVIWQVGLERARERLLNEYSIYPGVHCIAFSCWSPKYRSISKVIVFFPSAGRTFPTHPYFSVQLGAGQLSLFNLLKAYSLLDKEVGYCQGISFVAGVLLLHMSEDQAFEMLKFLMYDLGFRKQYRPDMMSLQIQMYQLSRLLHDYHRDLYNHLEENEISPSLYAAPWFLTLFASQFPLGFVARVFDMIFLQGTEVIFKVALSLLSSQETLIMECENFETIVEFLKNTLPDMNTSEMEKIITQVFEMDISKQLHAYEVEYHVLQDELQESSYACEDSESVERLERANSQLKRQNMDLLEKLQVAHAKIQALESNLENLLTRETKMKTLIRTLEQDKMAYQKTVEQIRKLLPADALSNCESLLRDLNCNPNNKAKAGNKP</sequence>
<dbReference type="RefSeq" id="XP_020039431.1">
    <property type="nucleotide sequence ID" value="XM_020183842.1"/>
</dbReference>
<dbReference type="CDD" id="cd01269">
    <property type="entry name" value="PTB_TBC1D1_like"/>
    <property type="match status" value="1"/>
</dbReference>
<feature type="coiled-coil region" evidence="10">
    <location>
        <begin position="837"/>
        <end position="864"/>
    </location>
</feature>
<dbReference type="OrthoDB" id="295078at2759"/>
<dbReference type="InterPro" id="IPR035969">
    <property type="entry name" value="Rab-GAP_TBC_sf"/>
</dbReference>
<gene>
    <name evidence="14" type="primary">Tbc1d4</name>
</gene>
<dbReference type="GO" id="GO:0005737">
    <property type="term" value="C:cytoplasm"/>
    <property type="evidence" value="ECO:0007669"/>
    <property type="project" value="UniProtKB-SubCell"/>
</dbReference>
<dbReference type="Pfam" id="PF00640">
    <property type="entry name" value="PID"/>
    <property type="match status" value="2"/>
</dbReference>
<feature type="region of interest" description="Disordered" evidence="11">
    <location>
        <begin position="241"/>
        <end position="286"/>
    </location>
</feature>
<dbReference type="PANTHER" id="PTHR47219">
    <property type="entry name" value="RAB GTPASE-ACTIVATING PROTEIN 1-LIKE"/>
    <property type="match status" value="1"/>
</dbReference>
<feature type="domain" description="Rab-GAP TBC" evidence="13">
    <location>
        <begin position="902"/>
        <end position="1164"/>
    </location>
</feature>
<reference evidence="14" key="1">
    <citation type="submission" date="2025-08" db="UniProtKB">
        <authorList>
            <consortium name="RefSeq"/>
        </authorList>
    </citation>
    <scope>IDENTIFICATION</scope>
    <source>
        <tissue evidence="14">Leukocyte</tissue>
    </source>
</reference>
<evidence type="ECO:0000256" key="9">
    <source>
        <dbReference type="ARBA" id="ARBA00081861"/>
    </source>
</evidence>
<evidence type="ECO:0000256" key="11">
    <source>
        <dbReference type="SAM" id="MobiDB-lite"/>
    </source>
</evidence>
<evidence type="ECO:0000256" key="5">
    <source>
        <dbReference type="ARBA" id="ARBA00022553"/>
    </source>
</evidence>
<evidence type="ECO:0000256" key="1">
    <source>
        <dbReference type="ARBA" id="ARBA00004496"/>
    </source>
</evidence>
<dbReference type="InterPro" id="IPR011993">
    <property type="entry name" value="PH-like_dom_sf"/>
</dbReference>
<feature type="domain" description="PID" evidence="12">
    <location>
        <begin position="358"/>
        <end position="430"/>
    </location>
</feature>
<evidence type="ECO:0000259" key="12">
    <source>
        <dbReference type="PROSITE" id="PS01179"/>
    </source>
</evidence>
<evidence type="ECO:0000256" key="3">
    <source>
        <dbReference type="ARBA" id="ARBA00022481"/>
    </source>
</evidence>
<dbReference type="PANTHER" id="PTHR47219:SF14">
    <property type="entry name" value="TBC1 DOMAIN FAMILY MEMBER 4"/>
    <property type="match status" value="1"/>
</dbReference>
<evidence type="ECO:0000256" key="6">
    <source>
        <dbReference type="ARBA" id="ARBA00022737"/>
    </source>
</evidence>
<dbReference type="FunFam" id="2.30.29.30:FF:000076">
    <property type="entry name" value="TBC1 domain family member 4 isoform X1"/>
    <property type="match status" value="1"/>
</dbReference>
<dbReference type="PROSITE" id="PS01179">
    <property type="entry name" value="PID"/>
    <property type="match status" value="1"/>
</dbReference>
<dbReference type="SMART" id="SM00462">
    <property type="entry name" value="PTB"/>
    <property type="match status" value="2"/>
</dbReference>
<feature type="compositionally biased region" description="Polar residues" evidence="11">
    <location>
        <begin position="734"/>
        <end position="744"/>
    </location>
</feature>
<dbReference type="PROSITE" id="PS50086">
    <property type="entry name" value="TBC_RABGAP"/>
    <property type="match status" value="1"/>
</dbReference>
<evidence type="ECO:0000259" key="13">
    <source>
        <dbReference type="PROSITE" id="PS50086"/>
    </source>
</evidence>
<evidence type="ECO:0000256" key="10">
    <source>
        <dbReference type="SAM" id="Coils"/>
    </source>
</evidence>
<proteinExistence type="predicted"/>
<dbReference type="SUPFAM" id="SSF50729">
    <property type="entry name" value="PH domain-like"/>
    <property type="match status" value="2"/>
</dbReference>
<dbReference type="Gene3D" id="1.10.10.2750">
    <property type="match status" value="1"/>
</dbReference>
<protein>
    <recommendedName>
        <fullName evidence="8">TBC1 domain family member 4</fullName>
    </recommendedName>
    <alternativeName>
        <fullName evidence="9">Akt substrate of 160 kDa</fullName>
    </alternativeName>
</protein>
<dbReference type="FunFam" id="1.10.8.270:FF:000001">
    <property type="entry name" value="TBC1 domain family member 1"/>
    <property type="match status" value="1"/>
</dbReference>
<dbReference type="FunFam" id="2.30.29.30:FF:000287">
    <property type="entry name" value="TBC1 domain family member 4 isoform X1"/>
    <property type="match status" value="1"/>
</dbReference>
<evidence type="ECO:0000313" key="14">
    <source>
        <dbReference type="RefSeq" id="XP_020039431.1"/>
    </source>
</evidence>
<dbReference type="Pfam" id="PF00566">
    <property type="entry name" value="RabGAP-TBC"/>
    <property type="match status" value="1"/>
</dbReference>
<feature type="compositionally biased region" description="Pro residues" evidence="11">
    <location>
        <begin position="600"/>
        <end position="609"/>
    </location>
</feature>
<dbReference type="InterPro" id="IPR006020">
    <property type="entry name" value="PTB/PI_dom"/>
</dbReference>
<organism evidence="14">
    <name type="scientific">Castor canadensis</name>
    <name type="common">American beaver</name>
    <dbReference type="NCBI Taxonomy" id="51338"/>
    <lineage>
        <taxon>Eukaryota</taxon>
        <taxon>Metazoa</taxon>
        <taxon>Chordata</taxon>
        <taxon>Craniata</taxon>
        <taxon>Vertebrata</taxon>
        <taxon>Euteleostomi</taxon>
        <taxon>Mammalia</taxon>
        <taxon>Eutheria</taxon>
        <taxon>Euarchontoglires</taxon>
        <taxon>Glires</taxon>
        <taxon>Rodentia</taxon>
        <taxon>Castorimorpha</taxon>
        <taxon>Castoridae</taxon>
        <taxon>Castor</taxon>
    </lineage>
</organism>
<evidence type="ECO:0000256" key="2">
    <source>
        <dbReference type="ARBA" id="ARBA00022468"/>
    </source>
</evidence>
<keyword evidence="5" id="KW-0597">Phosphoprotein</keyword>
<dbReference type="GO" id="GO:0032869">
    <property type="term" value="P:cellular response to insulin stimulus"/>
    <property type="evidence" value="ECO:0007669"/>
    <property type="project" value="UniProtKB-ARBA"/>
</dbReference>
<dbReference type="Gene3D" id="1.10.472.80">
    <property type="entry name" value="Ypt/Rab-GAP domain of gyp1p, domain 3"/>
    <property type="match status" value="1"/>
</dbReference>
<comment type="subcellular location">
    <subcellularLocation>
        <location evidence="1">Cytoplasm</location>
    </subcellularLocation>
</comment>
<dbReference type="Pfam" id="PF11830">
    <property type="entry name" value="DUF3350"/>
    <property type="match status" value="1"/>
</dbReference>
<keyword evidence="3" id="KW-0488">Methylation</keyword>
<feature type="region of interest" description="Disordered" evidence="11">
    <location>
        <begin position="578"/>
        <end position="647"/>
    </location>
</feature>
<keyword evidence="6" id="KW-0677">Repeat</keyword>
<keyword evidence="10" id="KW-0175">Coiled coil</keyword>
<dbReference type="CDD" id="cd00934">
    <property type="entry name" value="PTB"/>
    <property type="match status" value="1"/>
</dbReference>
<dbReference type="SMART" id="SM00164">
    <property type="entry name" value="TBC"/>
    <property type="match status" value="1"/>
</dbReference>
<dbReference type="GO" id="GO:0005096">
    <property type="term" value="F:GTPase activator activity"/>
    <property type="evidence" value="ECO:0007669"/>
    <property type="project" value="UniProtKB-KW"/>
</dbReference>
<dbReference type="InterPro" id="IPR000195">
    <property type="entry name" value="Rab-GAP-TBC_dom"/>
</dbReference>
<dbReference type="SUPFAM" id="SSF47923">
    <property type="entry name" value="Ypt/Rab-GAP domain of gyp1p"/>
    <property type="match status" value="2"/>
</dbReference>
<feature type="coiled-coil region" evidence="10">
    <location>
        <begin position="1251"/>
        <end position="1320"/>
    </location>
</feature>
<feature type="region of interest" description="Disordered" evidence="11">
    <location>
        <begin position="318"/>
        <end position="346"/>
    </location>
</feature>
<feature type="compositionally biased region" description="Pro residues" evidence="11">
    <location>
        <begin position="18"/>
        <end position="29"/>
    </location>
</feature>
<feature type="region of interest" description="Disordered" evidence="11">
    <location>
        <begin position="1"/>
        <end position="29"/>
    </location>
</feature>
<keyword evidence="2" id="KW-0343">GTPase activation</keyword>
<dbReference type="CTD" id="9882"/>
<dbReference type="InterPro" id="IPR050302">
    <property type="entry name" value="Rab_GAP_TBC_domain"/>
</dbReference>
<evidence type="ECO:0000256" key="7">
    <source>
        <dbReference type="ARBA" id="ARBA00022990"/>
    </source>
</evidence>
<feature type="region of interest" description="Disordered" evidence="11">
    <location>
        <begin position="717"/>
        <end position="747"/>
    </location>
</feature>
<evidence type="ECO:0000256" key="8">
    <source>
        <dbReference type="ARBA" id="ARBA00072013"/>
    </source>
</evidence>
<accession>A0A8B7W5J0</accession>